<evidence type="ECO:0008006" key="5">
    <source>
        <dbReference type="Google" id="ProtNLM"/>
    </source>
</evidence>
<accession>A0A2T1LTE7</accession>
<dbReference type="EMBL" id="PXOH01000028">
    <property type="protein sequence ID" value="PSF33925.1"/>
    <property type="molecule type" value="Genomic_DNA"/>
</dbReference>
<gene>
    <name evidence="3" type="ORF">C7H19_19595</name>
</gene>
<name>A0A2T1LTE7_9CHRO</name>
<dbReference type="AlphaFoldDB" id="A0A2T1LTE7"/>
<keyword evidence="2" id="KW-0472">Membrane</keyword>
<feature type="compositionally biased region" description="Pro residues" evidence="1">
    <location>
        <begin position="29"/>
        <end position="44"/>
    </location>
</feature>
<proteinExistence type="predicted"/>
<evidence type="ECO:0000256" key="2">
    <source>
        <dbReference type="SAM" id="Phobius"/>
    </source>
</evidence>
<evidence type="ECO:0000313" key="4">
    <source>
        <dbReference type="Proteomes" id="UP000239001"/>
    </source>
</evidence>
<evidence type="ECO:0000313" key="3">
    <source>
        <dbReference type="EMBL" id="PSF33925.1"/>
    </source>
</evidence>
<organism evidence="3 4">
    <name type="scientific">Aphanothece hegewaldii CCALA 016</name>
    <dbReference type="NCBI Taxonomy" id="2107694"/>
    <lineage>
        <taxon>Bacteria</taxon>
        <taxon>Bacillati</taxon>
        <taxon>Cyanobacteriota</taxon>
        <taxon>Cyanophyceae</taxon>
        <taxon>Oscillatoriophycideae</taxon>
        <taxon>Chroococcales</taxon>
        <taxon>Aphanothecaceae</taxon>
        <taxon>Aphanothece</taxon>
    </lineage>
</organism>
<dbReference type="OrthoDB" id="570036at2"/>
<comment type="caution">
    <text evidence="3">The sequence shown here is derived from an EMBL/GenBank/DDBJ whole genome shotgun (WGS) entry which is preliminary data.</text>
</comment>
<dbReference type="Proteomes" id="UP000239001">
    <property type="component" value="Unassembled WGS sequence"/>
</dbReference>
<keyword evidence="2" id="KW-0812">Transmembrane</keyword>
<evidence type="ECO:0000256" key="1">
    <source>
        <dbReference type="SAM" id="MobiDB-lite"/>
    </source>
</evidence>
<feature type="region of interest" description="Disordered" evidence="1">
    <location>
        <begin position="22"/>
        <end position="44"/>
    </location>
</feature>
<keyword evidence="4" id="KW-1185">Reference proteome</keyword>
<keyword evidence="2" id="KW-1133">Transmembrane helix</keyword>
<dbReference type="RefSeq" id="WP_106458611.1">
    <property type="nucleotide sequence ID" value="NZ_PXOH01000028.1"/>
</dbReference>
<protein>
    <recommendedName>
        <fullName evidence="5">DUF559 domain-containing protein</fullName>
    </recommendedName>
</protein>
<dbReference type="Gene3D" id="3.40.960.10">
    <property type="entry name" value="VSR Endonuclease"/>
    <property type="match status" value="1"/>
</dbReference>
<feature type="transmembrane region" description="Helical" evidence="2">
    <location>
        <begin position="81"/>
        <end position="100"/>
    </location>
</feature>
<sequence>MEHYPLIFIPDAIERVKPQIPASPSLVRPQPPIKPSRPDPLTPEPQPVRPVALFLRLAIALGVSSLFGYLFYVLLNPNWGLIVGGSLGVIFLIIITLWTLSDRRDFGRRKQRHEQLQRTHLLKMAEYQQQMIVFNQQHQQYEGDLSVYNQAIIDWQSLVQQSRIALLRMLEGTETYEGKDSEAWRGQSEKRFESYLKSYFPGRIYTGLTIHRYKKEYPYTPDFVYIDKQSNLHIDIEIDEPYGYKTGQPIHYVGLEKDDERNEFFLDRLWIVIRFSEEQVIRSPKSCCKAIAQVIADVMGGELPAELAMVSSLQPCPRWTYEEAAQMAAQDYRSRYL</sequence>
<feature type="transmembrane region" description="Helical" evidence="2">
    <location>
        <begin position="53"/>
        <end position="75"/>
    </location>
</feature>
<reference evidence="3 4" key="2">
    <citation type="submission" date="2018-03" db="EMBL/GenBank/DDBJ databases">
        <authorList>
            <person name="Keele B.F."/>
        </authorList>
    </citation>
    <scope>NUCLEOTIDE SEQUENCE [LARGE SCALE GENOMIC DNA]</scope>
    <source>
        <strain evidence="3 4">CCALA 016</strain>
    </source>
</reference>
<reference evidence="3 4" key="1">
    <citation type="submission" date="2018-03" db="EMBL/GenBank/DDBJ databases">
        <title>The ancient ancestry and fast evolution of plastids.</title>
        <authorList>
            <person name="Moore K.R."/>
            <person name="Magnabosco C."/>
            <person name="Momper L."/>
            <person name="Gold D.A."/>
            <person name="Bosak T."/>
            <person name="Fournier G.P."/>
        </authorList>
    </citation>
    <scope>NUCLEOTIDE SEQUENCE [LARGE SCALE GENOMIC DNA]</scope>
    <source>
        <strain evidence="3 4">CCALA 016</strain>
    </source>
</reference>